<evidence type="ECO:0000256" key="1">
    <source>
        <dbReference type="SAM" id="Coils"/>
    </source>
</evidence>
<feature type="transmembrane region" description="Helical" evidence="2">
    <location>
        <begin position="144"/>
        <end position="163"/>
    </location>
</feature>
<comment type="caution">
    <text evidence="3">The sequence shown here is derived from an EMBL/GenBank/DDBJ whole genome shotgun (WGS) entry which is preliminary data.</text>
</comment>
<accession>A0ABU5TYH7</accession>
<keyword evidence="1" id="KW-0175">Coiled coil</keyword>
<proteinExistence type="predicted"/>
<dbReference type="RefSeq" id="WP_323217748.1">
    <property type="nucleotide sequence ID" value="NZ_JAYGHT010000072.1"/>
</dbReference>
<dbReference type="PANTHER" id="PTHR14136:SF17">
    <property type="entry name" value="BTB_POZ DOMAIN-CONTAINING PROTEIN KCTD9"/>
    <property type="match status" value="1"/>
</dbReference>
<sequence length="632" mass="72205">MLQKLILLSLDFFINFTAWICLGLVGSFLTDVVGVEINIRPFIIFVSTLSIFYCNLFSIIYNRIQRCIWICIIGILAEILAVLLFCLYGDLWLFVNLDIIDALVIILITVFSIFIFVFIFFALVLSGYINIVLLGLKYKIAFRYFYIIKIITGVAANYAMFYLLLEDPSNYNNKFISFIINIFISLTILWASYKTIHINKKTHVFLKSFKNFAIVICSWGSPSFYNQDISQIDFRKKNLAHYDIRAKKLYRTCFQGVTGLERARVDSRYLDLENPKVQQLLTQAYSEDKDFSNINLKGAYLQNTEMRGFDLTDAELTGADLKSADLRGSLLIRTQLVGVDFTGANLTGCCIKDWSVNDQTNFTEVECDYVYLDVDEQGQATRRSPVDRNFEPREFESLYQQVEEVIELIFKEGENWKAVAFGLDKLQLENEDLGLQLKGIERRGDRLVVKVSYNGDYPREQVERQLNAVVTEMKHQLAAKEEQIRFLMGITSEQTMTIKNQSTALSNFSQKPFGNHFTITGGTISNISGSGKIEYTEVFNQLRNLVRENNPAEASTLAESFLQQLASETAPGEDPQTSQIEKFLLAEAEQENSFRKFLMEQGQQIVDNLPEGAISIAFRNAIAHLRSESMNS</sequence>
<dbReference type="EMBL" id="JAYGHT010000072">
    <property type="protein sequence ID" value="MEA5519986.1"/>
    <property type="molecule type" value="Genomic_DNA"/>
</dbReference>
<protein>
    <submittedName>
        <fullName evidence="3">Pentapeptide repeat-containing protein</fullName>
    </submittedName>
</protein>
<organism evidence="3 4">
    <name type="scientific">Limnoraphis robusta CCNP1315</name>
    <dbReference type="NCBI Taxonomy" id="3110306"/>
    <lineage>
        <taxon>Bacteria</taxon>
        <taxon>Bacillati</taxon>
        <taxon>Cyanobacteriota</taxon>
        <taxon>Cyanophyceae</taxon>
        <taxon>Oscillatoriophycideae</taxon>
        <taxon>Oscillatoriales</taxon>
        <taxon>Sirenicapillariaceae</taxon>
        <taxon>Limnoraphis</taxon>
    </lineage>
</organism>
<reference evidence="3 4" key="1">
    <citation type="submission" date="2023-12" db="EMBL/GenBank/DDBJ databases">
        <title>Baltic Sea Cyanobacteria.</title>
        <authorList>
            <person name="Delbaje E."/>
            <person name="Fewer D.P."/>
            <person name="Shishido T.K."/>
        </authorList>
    </citation>
    <scope>NUCLEOTIDE SEQUENCE [LARGE SCALE GENOMIC DNA]</scope>
    <source>
        <strain evidence="3 4">CCNP 1315</strain>
    </source>
</reference>
<feature type="transmembrane region" description="Helical" evidence="2">
    <location>
        <begin position="12"/>
        <end position="30"/>
    </location>
</feature>
<dbReference type="Pfam" id="PF00805">
    <property type="entry name" value="Pentapeptide"/>
    <property type="match status" value="1"/>
</dbReference>
<feature type="transmembrane region" description="Helical" evidence="2">
    <location>
        <begin position="68"/>
        <end position="93"/>
    </location>
</feature>
<dbReference type="Proteomes" id="UP001301728">
    <property type="component" value="Unassembled WGS sequence"/>
</dbReference>
<keyword evidence="2" id="KW-1133">Transmembrane helix</keyword>
<keyword evidence="2" id="KW-0812">Transmembrane</keyword>
<keyword evidence="4" id="KW-1185">Reference proteome</keyword>
<dbReference type="PANTHER" id="PTHR14136">
    <property type="entry name" value="BTB_POZ DOMAIN-CONTAINING PROTEIN KCTD9"/>
    <property type="match status" value="1"/>
</dbReference>
<evidence type="ECO:0000313" key="4">
    <source>
        <dbReference type="Proteomes" id="UP001301728"/>
    </source>
</evidence>
<dbReference type="InterPro" id="IPR001646">
    <property type="entry name" value="5peptide_repeat"/>
</dbReference>
<gene>
    <name evidence="3" type="ORF">VB854_13640</name>
</gene>
<feature type="transmembrane region" description="Helical" evidence="2">
    <location>
        <begin position="42"/>
        <end position="61"/>
    </location>
</feature>
<dbReference type="Gene3D" id="2.160.20.80">
    <property type="entry name" value="E3 ubiquitin-protein ligase SopA"/>
    <property type="match status" value="1"/>
</dbReference>
<dbReference type="InterPro" id="IPR051082">
    <property type="entry name" value="Pentapeptide-BTB/POZ_domain"/>
</dbReference>
<evidence type="ECO:0000313" key="3">
    <source>
        <dbReference type="EMBL" id="MEA5519986.1"/>
    </source>
</evidence>
<feature type="coiled-coil region" evidence="1">
    <location>
        <begin position="423"/>
        <end position="483"/>
    </location>
</feature>
<feature type="transmembrane region" description="Helical" evidence="2">
    <location>
        <begin position="175"/>
        <end position="193"/>
    </location>
</feature>
<evidence type="ECO:0000256" key="2">
    <source>
        <dbReference type="SAM" id="Phobius"/>
    </source>
</evidence>
<keyword evidence="2" id="KW-0472">Membrane</keyword>
<dbReference type="SUPFAM" id="SSF141571">
    <property type="entry name" value="Pentapeptide repeat-like"/>
    <property type="match status" value="1"/>
</dbReference>
<name>A0ABU5TYH7_9CYAN</name>
<feature type="transmembrane region" description="Helical" evidence="2">
    <location>
        <begin position="99"/>
        <end position="132"/>
    </location>
</feature>